<evidence type="ECO:0000256" key="2">
    <source>
        <dbReference type="SAM" id="MobiDB-lite"/>
    </source>
</evidence>
<dbReference type="CDD" id="cd01189">
    <property type="entry name" value="INT_ICEBs1_C_like"/>
    <property type="match status" value="1"/>
</dbReference>
<name>A0A2N9JDC7_9ACTN</name>
<evidence type="ECO:0000313" key="4">
    <source>
        <dbReference type="EMBL" id="SPD85529.1"/>
    </source>
</evidence>
<dbReference type="PANTHER" id="PTHR30349">
    <property type="entry name" value="PHAGE INTEGRASE-RELATED"/>
    <property type="match status" value="1"/>
</dbReference>
<proteinExistence type="predicted"/>
<dbReference type="InterPro" id="IPR013762">
    <property type="entry name" value="Integrase-like_cat_sf"/>
</dbReference>
<dbReference type="InterPro" id="IPR050090">
    <property type="entry name" value="Tyrosine_recombinase_XerCD"/>
</dbReference>
<dbReference type="GO" id="GO:0006310">
    <property type="term" value="P:DNA recombination"/>
    <property type="evidence" value="ECO:0007669"/>
    <property type="project" value="UniProtKB-KW"/>
</dbReference>
<reference evidence="4 5" key="1">
    <citation type="submission" date="2018-02" db="EMBL/GenBank/DDBJ databases">
        <authorList>
            <person name="Cohen D.B."/>
            <person name="Kent A.D."/>
        </authorList>
    </citation>
    <scope>NUCLEOTIDE SEQUENCE [LARGE SCALE GENOMIC DNA]</scope>
    <source>
        <strain evidence="4">1</strain>
    </source>
</reference>
<feature type="compositionally biased region" description="Basic and acidic residues" evidence="2">
    <location>
        <begin position="1"/>
        <end position="15"/>
    </location>
</feature>
<dbReference type="SUPFAM" id="SSF56349">
    <property type="entry name" value="DNA breaking-rejoining enzymes"/>
    <property type="match status" value="1"/>
</dbReference>
<gene>
    <name evidence="4" type="ORF">MPLG2_0493</name>
</gene>
<accession>A0A2N9JDC7</accession>
<protein>
    <recommendedName>
        <fullName evidence="3">Tyr recombinase domain-containing protein</fullName>
    </recommendedName>
</protein>
<dbReference type="GO" id="GO:0003677">
    <property type="term" value="F:DNA binding"/>
    <property type="evidence" value="ECO:0007669"/>
    <property type="project" value="InterPro"/>
</dbReference>
<dbReference type="GO" id="GO:0015074">
    <property type="term" value="P:DNA integration"/>
    <property type="evidence" value="ECO:0007669"/>
    <property type="project" value="InterPro"/>
</dbReference>
<dbReference type="InterPro" id="IPR011010">
    <property type="entry name" value="DNA_brk_join_enz"/>
</dbReference>
<dbReference type="Pfam" id="PF00589">
    <property type="entry name" value="Phage_integrase"/>
    <property type="match status" value="1"/>
</dbReference>
<evidence type="ECO:0000313" key="5">
    <source>
        <dbReference type="Proteomes" id="UP000238164"/>
    </source>
</evidence>
<feature type="domain" description="Tyr recombinase" evidence="3">
    <location>
        <begin position="210"/>
        <end position="406"/>
    </location>
</feature>
<evidence type="ECO:0000259" key="3">
    <source>
        <dbReference type="PROSITE" id="PS51898"/>
    </source>
</evidence>
<keyword evidence="5" id="KW-1185">Reference proteome</keyword>
<sequence>MSMTKRLEPGEHSEPEATPYRIDPADADGKRKIKADSVRQATAWRARCQYRAMDGKRYDLVRWAKTKRQALDALSDALADRKHAAVDGSLKPSTPFVTAGRVWLSEQQRPGPKPKAENTLTAYRGAFERYVDTEGSPLRGLTIAQANDVQRLLVLLQGIADRHGSGAAKMARTVLSGTLDMCVKRRVLQGNAARQTGAVRASEKRADKRDHRKSFTPEERGRVIETADALAGAYGADPRTARKWAMVADLLAFLAGTGVRIGEARALRWEHVNLTTGAVEIHGTKTTSSLRGLNTPEWLRERLERRAKLTGGVGYVFPSPALLDGAESPVDLSNLQDWVRVVLDKAGLEWATSHSFRRTVATMLHSSGVPLVRIADQLGHANPTMTANVYLGRDLRGDKADLAALL</sequence>
<dbReference type="InterPro" id="IPR002104">
    <property type="entry name" value="Integrase_catalytic"/>
</dbReference>
<feature type="region of interest" description="Disordered" evidence="2">
    <location>
        <begin position="1"/>
        <end position="32"/>
    </location>
</feature>
<feature type="compositionally biased region" description="Basic and acidic residues" evidence="2">
    <location>
        <begin position="23"/>
        <end position="32"/>
    </location>
</feature>
<dbReference type="KEGG" id="mgg:MPLG2_0493"/>
<dbReference type="AlphaFoldDB" id="A0A2N9JDC7"/>
<dbReference type="Gene3D" id="1.10.443.10">
    <property type="entry name" value="Intergrase catalytic core"/>
    <property type="match status" value="1"/>
</dbReference>
<organism evidence="4 5">
    <name type="scientific">Micropruina glycogenica</name>
    <dbReference type="NCBI Taxonomy" id="75385"/>
    <lineage>
        <taxon>Bacteria</taxon>
        <taxon>Bacillati</taxon>
        <taxon>Actinomycetota</taxon>
        <taxon>Actinomycetes</taxon>
        <taxon>Propionibacteriales</taxon>
        <taxon>Nocardioidaceae</taxon>
        <taxon>Micropruina</taxon>
    </lineage>
</organism>
<dbReference type="Proteomes" id="UP000238164">
    <property type="component" value="Chromosome 1"/>
</dbReference>
<dbReference type="EMBL" id="LT985188">
    <property type="protein sequence ID" value="SPD85529.1"/>
    <property type="molecule type" value="Genomic_DNA"/>
</dbReference>
<keyword evidence="1" id="KW-0233">DNA recombination</keyword>
<dbReference type="PROSITE" id="PS51898">
    <property type="entry name" value="TYR_RECOMBINASE"/>
    <property type="match status" value="1"/>
</dbReference>
<evidence type="ECO:0000256" key="1">
    <source>
        <dbReference type="ARBA" id="ARBA00023172"/>
    </source>
</evidence>